<accession>A0A6S6TQ64</accession>
<evidence type="ECO:0000313" key="3">
    <source>
        <dbReference type="EMBL" id="CAA6818438.1"/>
    </source>
</evidence>
<organism evidence="3">
    <name type="scientific">uncultured Aureispira sp</name>
    <dbReference type="NCBI Taxonomy" id="1331704"/>
    <lineage>
        <taxon>Bacteria</taxon>
        <taxon>Pseudomonadati</taxon>
        <taxon>Bacteroidota</taxon>
        <taxon>Saprospiria</taxon>
        <taxon>Saprospirales</taxon>
        <taxon>Saprospiraceae</taxon>
        <taxon>Aureispira</taxon>
        <taxon>environmental samples</taxon>
    </lineage>
</organism>
<protein>
    <recommendedName>
        <fullName evidence="4">DUF4878 domain-containing protein</fullName>
    </recommendedName>
</protein>
<proteinExistence type="predicted"/>
<feature type="region of interest" description="Disordered" evidence="1">
    <location>
        <begin position="26"/>
        <end position="56"/>
    </location>
</feature>
<evidence type="ECO:0008006" key="4">
    <source>
        <dbReference type="Google" id="ProtNLM"/>
    </source>
</evidence>
<keyword evidence="2" id="KW-0732">Signal</keyword>
<dbReference type="EMBL" id="CACVAQ010000266">
    <property type="protein sequence ID" value="CAA6818438.1"/>
    <property type="molecule type" value="Genomic_DNA"/>
</dbReference>
<evidence type="ECO:0000256" key="1">
    <source>
        <dbReference type="SAM" id="MobiDB-lite"/>
    </source>
</evidence>
<feature type="compositionally biased region" description="Low complexity" evidence="1">
    <location>
        <begin position="26"/>
        <end position="54"/>
    </location>
</feature>
<name>A0A6S6TQ64_9BACT</name>
<dbReference type="AlphaFoldDB" id="A0A6S6TQ64"/>
<dbReference type="PROSITE" id="PS51257">
    <property type="entry name" value="PROKAR_LIPOPROTEIN"/>
    <property type="match status" value="1"/>
</dbReference>
<feature type="signal peptide" evidence="2">
    <location>
        <begin position="1"/>
        <end position="21"/>
    </location>
</feature>
<evidence type="ECO:0000256" key="2">
    <source>
        <dbReference type="SAM" id="SignalP"/>
    </source>
</evidence>
<gene>
    <name evidence="3" type="ORF">HELGO_WM17555</name>
</gene>
<sequence>MKLLKITLLLAALLSLIIACDSPETTTAEETTTQEPVQQETAEPAVEKPAPAVEQQNDRTTLEGFWALVQTAVANNDKEALKQLGKSGAGAASLVMDDYAPLVASIKATDFKESSRQENGQKMYEYMMTMNYEDVPEDEQPTTTLFIWKNEAGNFEIFDLFEAG</sequence>
<reference evidence="3" key="1">
    <citation type="submission" date="2020-01" db="EMBL/GenBank/DDBJ databases">
        <authorList>
            <person name="Meier V. D."/>
            <person name="Meier V D."/>
        </authorList>
    </citation>
    <scope>NUCLEOTIDE SEQUENCE</scope>
    <source>
        <strain evidence="3">HLG_WM_MAG_10</strain>
    </source>
</reference>
<feature type="chain" id="PRO_5027643535" description="DUF4878 domain-containing protein" evidence="2">
    <location>
        <begin position="22"/>
        <end position="164"/>
    </location>
</feature>